<keyword evidence="2" id="KW-1185">Reference proteome</keyword>
<gene>
    <name evidence="1" type="ORF">FBU59_001505</name>
</gene>
<accession>A0ACC1JE14</accession>
<dbReference type="EMBL" id="JANBPW010000674">
    <property type="protein sequence ID" value="KAJ1948632.1"/>
    <property type="molecule type" value="Genomic_DNA"/>
</dbReference>
<name>A0ACC1JE14_9FUNG</name>
<proteinExistence type="predicted"/>
<dbReference type="Proteomes" id="UP001150603">
    <property type="component" value="Unassembled WGS sequence"/>
</dbReference>
<protein>
    <submittedName>
        <fullName evidence="1">Uncharacterized protein</fullName>
    </submittedName>
</protein>
<comment type="caution">
    <text evidence="1">The sequence shown here is derived from an EMBL/GenBank/DDBJ whole genome shotgun (WGS) entry which is preliminary data.</text>
</comment>
<evidence type="ECO:0000313" key="2">
    <source>
        <dbReference type="Proteomes" id="UP001150603"/>
    </source>
</evidence>
<sequence>MRQENRERKKRWRELNEERNKDNDLRCRVNKRANQLYGAQSTPAKEKWIVEEFERRQQRRKEKERRKMQQREGSEVVAIPTSFGEYSALPPHQVRAAYEFWKSAAEQHAMESSCGGEPREYVFRHYGPLSSAATTVVGSPKTAEGGLTLPPLSSVIPSSLMHAGAHVPASGAPTLAAPSRSESFASQMQLQQQSARHVRPWEEESLPDDDHLLPLANPDISRTPTLMAPQMMPAQLVPSASEKDLGGLAEAAFSLMSLSSSNVGDASPMP</sequence>
<evidence type="ECO:0000313" key="1">
    <source>
        <dbReference type="EMBL" id="KAJ1948632.1"/>
    </source>
</evidence>
<organism evidence="1 2">
    <name type="scientific">Linderina macrospora</name>
    <dbReference type="NCBI Taxonomy" id="4868"/>
    <lineage>
        <taxon>Eukaryota</taxon>
        <taxon>Fungi</taxon>
        <taxon>Fungi incertae sedis</taxon>
        <taxon>Zoopagomycota</taxon>
        <taxon>Kickxellomycotina</taxon>
        <taxon>Kickxellomycetes</taxon>
        <taxon>Kickxellales</taxon>
        <taxon>Kickxellaceae</taxon>
        <taxon>Linderina</taxon>
    </lineage>
</organism>
<reference evidence="1" key="1">
    <citation type="submission" date="2022-07" db="EMBL/GenBank/DDBJ databases">
        <title>Phylogenomic reconstructions and comparative analyses of Kickxellomycotina fungi.</title>
        <authorList>
            <person name="Reynolds N.K."/>
            <person name="Stajich J.E."/>
            <person name="Barry K."/>
            <person name="Grigoriev I.V."/>
            <person name="Crous P."/>
            <person name="Smith M.E."/>
        </authorList>
    </citation>
    <scope>NUCLEOTIDE SEQUENCE</scope>
    <source>
        <strain evidence="1">NRRL 5244</strain>
    </source>
</reference>